<evidence type="ECO:0000313" key="2">
    <source>
        <dbReference type="EMBL" id="ELR15034.1"/>
    </source>
</evidence>
<evidence type="ECO:0000313" key="3">
    <source>
        <dbReference type="Proteomes" id="UP000011083"/>
    </source>
</evidence>
<feature type="compositionally biased region" description="Low complexity" evidence="1">
    <location>
        <begin position="27"/>
        <end position="43"/>
    </location>
</feature>
<feature type="compositionally biased region" description="Polar residues" evidence="1">
    <location>
        <begin position="1"/>
        <end position="13"/>
    </location>
</feature>
<reference evidence="2 3" key="1">
    <citation type="journal article" date="2013" name="Genome Biol.">
        <title>Genome of Acanthamoeba castellanii highlights extensive lateral gene transfer and early evolution of tyrosine kinase signaling.</title>
        <authorList>
            <person name="Clarke M."/>
            <person name="Lohan A.J."/>
            <person name="Liu B."/>
            <person name="Lagkouvardos I."/>
            <person name="Roy S."/>
            <person name="Zafar N."/>
            <person name="Bertelli C."/>
            <person name="Schilde C."/>
            <person name="Kianianmomeni A."/>
            <person name="Burglin T.R."/>
            <person name="Frech C."/>
            <person name="Turcotte B."/>
            <person name="Kopec K.O."/>
            <person name="Synnott J.M."/>
            <person name="Choo C."/>
            <person name="Paponov I."/>
            <person name="Finkler A."/>
            <person name="Soon Heng Tan C."/>
            <person name="Hutchins A.P."/>
            <person name="Weinmeier T."/>
            <person name="Rattei T."/>
            <person name="Chu J.S."/>
            <person name="Gimenez G."/>
            <person name="Irimia M."/>
            <person name="Rigden D.J."/>
            <person name="Fitzpatrick D.A."/>
            <person name="Lorenzo-Morales J."/>
            <person name="Bateman A."/>
            <person name="Chiu C.H."/>
            <person name="Tang P."/>
            <person name="Hegemann P."/>
            <person name="Fromm H."/>
            <person name="Raoult D."/>
            <person name="Greub G."/>
            <person name="Miranda-Saavedra D."/>
            <person name="Chen N."/>
            <person name="Nash P."/>
            <person name="Ginger M.L."/>
            <person name="Horn M."/>
            <person name="Schaap P."/>
            <person name="Caler L."/>
            <person name="Loftus B."/>
        </authorList>
    </citation>
    <scope>NUCLEOTIDE SEQUENCE [LARGE SCALE GENOMIC DNA]</scope>
    <source>
        <strain evidence="2 3">Neff</strain>
    </source>
</reference>
<dbReference type="RefSeq" id="XP_004337047.1">
    <property type="nucleotide sequence ID" value="XM_004336999.1"/>
</dbReference>
<feature type="compositionally biased region" description="Pro residues" evidence="1">
    <location>
        <begin position="162"/>
        <end position="177"/>
    </location>
</feature>
<dbReference type="Proteomes" id="UP000011083">
    <property type="component" value="Unassembled WGS sequence"/>
</dbReference>
<evidence type="ECO:0000256" key="1">
    <source>
        <dbReference type="SAM" id="MobiDB-lite"/>
    </source>
</evidence>
<dbReference type="VEuPathDB" id="AmoebaDB:ACA1_213210"/>
<name>L8GPE1_ACACF</name>
<accession>L8GPE1</accession>
<sequence>MVPLSQQRPQPVNHQPPPAAAAYNPFHGPHQAQAPSHQPQHQPLRPSDAAQSRADGQASALHPFFDQLLPAPAPGGSSATAAGSAHSHCLPITEQTHAFALALAGRLVSAADGAIAGAHASPTRALAGSCAAATAAADGRNSATTAAATAIAVLRTTTDEPAPAPAPSSAPAPPPESPTSASA</sequence>
<dbReference type="AlphaFoldDB" id="L8GPE1"/>
<organism evidence="2 3">
    <name type="scientific">Acanthamoeba castellanii (strain ATCC 30010 / Neff)</name>
    <dbReference type="NCBI Taxonomy" id="1257118"/>
    <lineage>
        <taxon>Eukaryota</taxon>
        <taxon>Amoebozoa</taxon>
        <taxon>Discosea</taxon>
        <taxon>Longamoebia</taxon>
        <taxon>Centramoebida</taxon>
        <taxon>Acanthamoebidae</taxon>
        <taxon>Acanthamoeba</taxon>
    </lineage>
</organism>
<feature type="region of interest" description="Disordered" evidence="1">
    <location>
        <begin position="1"/>
        <end position="57"/>
    </location>
</feature>
<proteinExistence type="predicted"/>
<feature type="region of interest" description="Disordered" evidence="1">
    <location>
        <begin position="153"/>
        <end position="183"/>
    </location>
</feature>
<gene>
    <name evidence="2" type="ORF">ACA1_213210</name>
</gene>
<keyword evidence="3" id="KW-1185">Reference proteome</keyword>
<protein>
    <submittedName>
        <fullName evidence="2">Uncharacterized protein</fullName>
    </submittedName>
</protein>
<dbReference type="KEGG" id="acan:ACA1_213210"/>
<dbReference type="GeneID" id="14915854"/>
<dbReference type="EMBL" id="KB008036">
    <property type="protein sequence ID" value="ELR15034.1"/>
    <property type="molecule type" value="Genomic_DNA"/>
</dbReference>